<evidence type="ECO:0000313" key="9">
    <source>
        <dbReference type="EMBL" id="KAK0388047.1"/>
    </source>
</evidence>
<dbReference type="CDD" id="cd02165">
    <property type="entry name" value="NMNAT"/>
    <property type="match status" value="1"/>
</dbReference>
<dbReference type="AlphaFoldDB" id="A0AA39GL61"/>
<sequence>MALTRKAMLEHFSRSLMAFQASSERFSVLYTLPWSSDAKRFPQNPRTVQDGTSDSNALEIPERLVVLDSSFNPPTRAHAAMLRSAVAASSKSIDKDEGTTRVLLLLAVRNADKAPQPAAFPSRLGMMERFGRELREWDEGTGITIDIGVTTEPYFHDKAQAIQSSGFYGNSKQPEQVFLAGFDTLVRIFDPKYYADGGGMQTALGPFFENSRLRVTLRANDDWGSADEQRAWVRSLEEEGKENIEERGGRKEWLDRIDLVDGVEGEAVSSSRVRQAVKLGRDVNGMVGEQVKRWIEEEGLYRDT</sequence>
<comment type="catalytic activity">
    <reaction evidence="8">
        <text>beta-nicotinamide D-ribonucleotide + ATP + H(+) = diphosphate + NAD(+)</text>
        <dbReference type="Rhea" id="RHEA:21360"/>
        <dbReference type="ChEBI" id="CHEBI:14649"/>
        <dbReference type="ChEBI" id="CHEBI:15378"/>
        <dbReference type="ChEBI" id="CHEBI:30616"/>
        <dbReference type="ChEBI" id="CHEBI:33019"/>
        <dbReference type="ChEBI" id="CHEBI:57540"/>
        <dbReference type="EC" id="2.7.7.1"/>
    </reaction>
</comment>
<keyword evidence="3" id="KW-0808">Transferase</keyword>
<organism evidence="9 10">
    <name type="scientific">Sarocladium strictum</name>
    <name type="common">Black bundle disease fungus</name>
    <name type="synonym">Acremonium strictum</name>
    <dbReference type="NCBI Taxonomy" id="5046"/>
    <lineage>
        <taxon>Eukaryota</taxon>
        <taxon>Fungi</taxon>
        <taxon>Dikarya</taxon>
        <taxon>Ascomycota</taxon>
        <taxon>Pezizomycotina</taxon>
        <taxon>Sordariomycetes</taxon>
        <taxon>Hypocreomycetidae</taxon>
        <taxon>Hypocreales</taxon>
        <taxon>Sarocladiaceae</taxon>
        <taxon>Sarocladium</taxon>
    </lineage>
</organism>
<evidence type="ECO:0000313" key="10">
    <source>
        <dbReference type="Proteomes" id="UP001175261"/>
    </source>
</evidence>
<dbReference type="InterPro" id="IPR005248">
    <property type="entry name" value="NadD/NMNAT"/>
</dbReference>
<dbReference type="GO" id="GO:0005524">
    <property type="term" value="F:ATP binding"/>
    <property type="evidence" value="ECO:0007669"/>
    <property type="project" value="UniProtKB-KW"/>
</dbReference>
<proteinExistence type="predicted"/>
<dbReference type="GO" id="GO:0009435">
    <property type="term" value="P:NAD+ biosynthetic process"/>
    <property type="evidence" value="ECO:0007669"/>
    <property type="project" value="InterPro"/>
</dbReference>
<evidence type="ECO:0000256" key="8">
    <source>
        <dbReference type="ARBA" id="ARBA00049001"/>
    </source>
</evidence>
<accession>A0AA39GL61</accession>
<dbReference type="SUPFAM" id="SSF52374">
    <property type="entry name" value="Nucleotidylyl transferase"/>
    <property type="match status" value="1"/>
</dbReference>
<dbReference type="GO" id="GO:0016887">
    <property type="term" value="F:ATP hydrolysis activity"/>
    <property type="evidence" value="ECO:0007669"/>
    <property type="project" value="TreeGrafter"/>
</dbReference>
<reference evidence="9" key="1">
    <citation type="submission" date="2022-10" db="EMBL/GenBank/DDBJ databases">
        <title>Determination and structural analysis of whole genome sequence of Sarocladium strictum F4-1.</title>
        <authorList>
            <person name="Hu L."/>
            <person name="Jiang Y."/>
        </authorList>
    </citation>
    <scope>NUCLEOTIDE SEQUENCE</scope>
    <source>
        <strain evidence="9">F4-1</strain>
    </source>
</reference>
<name>A0AA39GL61_SARSR</name>
<dbReference type="Proteomes" id="UP001175261">
    <property type="component" value="Unassembled WGS sequence"/>
</dbReference>
<keyword evidence="7" id="KW-0520">NAD</keyword>
<evidence type="ECO:0000256" key="1">
    <source>
        <dbReference type="ARBA" id="ARBA00004790"/>
    </source>
</evidence>
<evidence type="ECO:0000256" key="5">
    <source>
        <dbReference type="ARBA" id="ARBA00022741"/>
    </source>
</evidence>
<dbReference type="PANTHER" id="PTHR31285:SF0">
    <property type="entry name" value="NICOTINAMIDE MONONUCLEOTIDE ADENYLYLTRANSFERASE"/>
    <property type="match status" value="1"/>
</dbReference>
<evidence type="ECO:0000256" key="3">
    <source>
        <dbReference type="ARBA" id="ARBA00022679"/>
    </source>
</evidence>
<dbReference type="GO" id="GO:0000309">
    <property type="term" value="F:nicotinamide-nucleotide adenylyltransferase activity"/>
    <property type="evidence" value="ECO:0007669"/>
    <property type="project" value="UniProtKB-EC"/>
</dbReference>
<protein>
    <recommendedName>
        <fullName evidence="11">Nicotinamide-nucleotide adenylyltransferase</fullName>
    </recommendedName>
</protein>
<evidence type="ECO:0000256" key="4">
    <source>
        <dbReference type="ARBA" id="ARBA00022695"/>
    </source>
</evidence>
<keyword evidence="10" id="KW-1185">Reference proteome</keyword>
<keyword evidence="5" id="KW-0547">Nucleotide-binding</keyword>
<gene>
    <name evidence="9" type="ORF">NLU13_4291</name>
</gene>
<evidence type="ECO:0000256" key="2">
    <source>
        <dbReference type="ARBA" id="ARBA00022642"/>
    </source>
</evidence>
<keyword evidence="2" id="KW-0662">Pyridine nucleotide biosynthesis</keyword>
<dbReference type="GO" id="GO:0005634">
    <property type="term" value="C:nucleus"/>
    <property type="evidence" value="ECO:0007669"/>
    <property type="project" value="TreeGrafter"/>
</dbReference>
<evidence type="ECO:0000256" key="7">
    <source>
        <dbReference type="ARBA" id="ARBA00023027"/>
    </source>
</evidence>
<dbReference type="InterPro" id="IPR014729">
    <property type="entry name" value="Rossmann-like_a/b/a_fold"/>
</dbReference>
<keyword evidence="4" id="KW-0548">Nucleotidyltransferase</keyword>
<dbReference type="EMBL" id="JAPDFR010000003">
    <property type="protein sequence ID" value="KAK0388047.1"/>
    <property type="molecule type" value="Genomic_DNA"/>
</dbReference>
<evidence type="ECO:0008006" key="11">
    <source>
        <dbReference type="Google" id="ProtNLM"/>
    </source>
</evidence>
<evidence type="ECO:0000256" key="6">
    <source>
        <dbReference type="ARBA" id="ARBA00022840"/>
    </source>
</evidence>
<comment type="pathway">
    <text evidence="1">Cofactor biosynthesis; NAD(+) biosynthesis.</text>
</comment>
<keyword evidence="6" id="KW-0067">ATP-binding</keyword>
<dbReference type="Gene3D" id="3.40.50.620">
    <property type="entry name" value="HUPs"/>
    <property type="match status" value="1"/>
</dbReference>
<dbReference type="GO" id="GO:0005737">
    <property type="term" value="C:cytoplasm"/>
    <property type="evidence" value="ECO:0007669"/>
    <property type="project" value="TreeGrafter"/>
</dbReference>
<comment type="caution">
    <text evidence="9">The sequence shown here is derived from an EMBL/GenBank/DDBJ whole genome shotgun (WGS) entry which is preliminary data.</text>
</comment>
<dbReference type="PANTHER" id="PTHR31285">
    <property type="entry name" value="NICOTINAMIDE MONONUCLEOTIDE ADENYLYLTRANSFERASE"/>
    <property type="match status" value="1"/>
</dbReference>